<sequence length="564" mass="62833">MAANQVFDWEQSQLYLEASRTQILPGGSTRYHPSRDVGVTPTDRTSFIAGQADWSADNLPEIQYYLFPPADRDAFRRKAVENLRDANGQIINEQWPKPGQAARPLKDFPVLPRQIGTQDYPWIIDAWRKLDARIQGADVLMRMDPAGRPNRWNTFQQRLGRLRPDFYVISWHATRRNPNANVPTANVLAQLQPWHFEMNTTRGLTPGLLVPELGEDGGRVPLPVYEESRGFGREFQRRQGPNAGPAQTGRKQARKPKSQEAQADRLSSGSPDSGAADTNEDEDEEEQKPPPRKTRRLLPAPETTMPPTSTNLAPALYQTPTLPSSHLASTSRDSAGHGGQNEGLVYTQQAPWVYNQQASLVNTQLFSSVYTQQPMGMTPNPYQQYGHDNPGPRLAPYPPGFVGGPSPLRQLSTTQLLGRSSTDATNMVHYSGIGHSDRQTPYHPFTRMDVRNTQHFRPPLAPHLSAGAAPYAVPPPPPPIGNNNNNNNSNNRLEEEPRLRHFRLPGPSPTLTESETRENAAARGRGRGNGMPRYVDPLLERFFSQYTSSFRSGSLGTLCSGLEY</sequence>
<feature type="region of interest" description="Disordered" evidence="1">
    <location>
        <begin position="233"/>
        <end position="342"/>
    </location>
</feature>
<dbReference type="OrthoDB" id="5348779at2759"/>
<dbReference type="AlphaFoldDB" id="A0A8H3FCH7"/>
<feature type="region of interest" description="Disordered" evidence="1">
    <location>
        <begin position="459"/>
        <end position="531"/>
    </location>
</feature>
<feature type="compositionally biased region" description="Polar residues" evidence="1">
    <location>
        <begin position="305"/>
        <end position="333"/>
    </location>
</feature>
<protein>
    <submittedName>
        <fullName evidence="2">Uncharacterized protein</fullName>
    </submittedName>
</protein>
<comment type="caution">
    <text evidence="2">The sequence shown here is derived from an EMBL/GenBank/DDBJ whole genome shotgun (WGS) entry which is preliminary data.</text>
</comment>
<evidence type="ECO:0000313" key="3">
    <source>
        <dbReference type="Proteomes" id="UP000664521"/>
    </source>
</evidence>
<reference evidence="2" key="1">
    <citation type="submission" date="2021-03" db="EMBL/GenBank/DDBJ databases">
        <authorList>
            <person name="Tagirdzhanova G."/>
        </authorList>
    </citation>
    <scope>NUCLEOTIDE SEQUENCE</scope>
</reference>
<organism evidence="2 3">
    <name type="scientific">Heterodermia speciosa</name>
    <dbReference type="NCBI Taxonomy" id="116794"/>
    <lineage>
        <taxon>Eukaryota</taxon>
        <taxon>Fungi</taxon>
        <taxon>Dikarya</taxon>
        <taxon>Ascomycota</taxon>
        <taxon>Pezizomycotina</taxon>
        <taxon>Lecanoromycetes</taxon>
        <taxon>OSLEUM clade</taxon>
        <taxon>Lecanoromycetidae</taxon>
        <taxon>Caliciales</taxon>
        <taxon>Physciaceae</taxon>
        <taxon>Heterodermia</taxon>
    </lineage>
</organism>
<feature type="compositionally biased region" description="Low complexity" evidence="1">
    <location>
        <begin position="481"/>
        <end position="491"/>
    </location>
</feature>
<feature type="compositionally biased region" description="Polar residues" evidence="1">
    <location>
        <begin position="259"/>
        <end position="271"/>
    </location>
</feature>
<accession>A0A8H3FCH7</accession>
<dbReference type="EMBL" id="CAJPDS010000027">
    <property type="protein sequence ID" value="CAF9921044.1"/>
    <property type="molecule type" value="Genomic_DNA"/>
</dbReference>
<evidence type="ECO:0000256" key="1">
    <source>
        <dbReference type="SAM" id="MobiDB-lite"/>
    </source>
</evidence>
<keyword evidence="3" id="KW-1185">Reference proteome</keyword>
<name>A0A8H3FCH7_9LECA</name>
<dbReference type="Proteomes" id="UP000664521">
    <property type="component" value="Unassembled WGS sequence"/>
</dbReference>
<evidence type="ECO:0000313" key="2">
    <source>
        <dbReference type="EMBL" id="CAF9921044.1"/>
    </source>
</evidence>
<proteinExistence type="predicted"/>
<gene>
    <name evidence="2" type="ORF">HETSPECPRED_004416</name>
</gene>